<reference evidence="2 3" key="1">
    <citation type="submission" date="2016-06" db="EMBL/GenBank/DDBJ databases">
        <title>Comparative genomics of the ectomycorrhizal sister species Rhizopogon vinicolor and Rhizopogon vesiculosus (Basidiomycota: Boletales) reveals a divergence of the mating type B locus.</title>
        <authorList>
            <consortium name="DOE Joint Genome Institute"/>
            <person name="Mujic A.B."/>
            <person name="Kuo A."/>
            <person name="Tritt A."/>
            <person name="Lipzen A."/>
            <person name="Chen C."/>
            <person name="Johnson J."/>
            <person name="Sharma A."/>
            <person name="Barry K."/>
            <person name="Grigoriev I.V."/>
            <person name="Spatafora J.W."/>
        </authorList>
    </citation>
    <scope>NUCLEOTIDE SEQUENCE [LARGE SCALE GENOMIC DNA]</scope>
    <source>
        <strain evidence="2 3">AM-OR11-026</strain>
    </source>
</reference>
<dbReference type="EMBL" id="KV448292">
    <property type="protein sequence ID" value="OAX38485.1"/>
    <property type="molecule type" value="Genomic_DNA"/>
</dbReference>
<keyword evidence="1" id="KW-0732">Signal</keyword>
<organism evidence="2 3">
    <name type="scientific">Rhizopogon vinicolor AM-OR11-026</name>
    <dbReference type="NCBI Taxonomy" id="1314800"/>
    <lineage>
        <taxon>Eukaryota</taxon>
        <taxon>Fungi</taxon>
        <taxon>Dikarya</taxon>
        <taxon>Basidiomycota</taxon>
        <taxon>Agaricomycotina</taxon>
        <taxon>Agaricomycetes</taxon>
        <taxon>Agaricomycetidae</taxon>
        <taxon>Boletales</taxon>
        <taxon>Suillineae</taxon>
        <taxon>Rhizopogonaceae</taxon>
        <taxon>Rhizopogon</taxon>
    </lineage>
</organism>
<proteinExistence type="predicted"/>
<feature type="chain" id="PRO_5008597734" evidence="1">
    <location>
        <begin position="20"/>
        <end position="82"/>
    </location>
</feature>
<dbReference type="Proteomes" id="UP000092154">
    <property type="component" value="Unassembled WGS sequence"/>
</dbReference>
<evidence type="ECO:0000313" key="3">
    <source>
        <dbReference type="Proteomes" id="UP000092154"/>
    </source>
</evidence>
<evidence type="ECO:0000256" key="1">
    <source>
        <dbReference type="SAM" id="SignalP"/>
    </source>
</evidence>
<gene>
    <name evidence="2" type="ORF">K503DRAFT_158321</name>
</gene>
<sequence>MKFISLAAIIASVAAMVAADSTMIGYACSNTDSVGCKTVKGHNNGLPFAYSCGLGNTITAYMDCTCSSCCQVQGQDAVCLNK</sequence>
<keyword evidence="3" id="KW-1185">Reference proteome</keyword>
<protein>
    <submittedName>
        <fullName evidence="2">Uncharacterized protein</fullName>
    </submittedName>
</protein>
<accession>A0A1B7N0W6</accession>
<evidence type="ECO:0000313" key="2">
    <source>
        <dbReference type="EMBL" id="OAX38485.1"/>
    </source>
</evidence>
<dbReference type="InParanoid" id="A0A1B7N0W6"/>
<feature type="signal peptide" evidence="1">
    <location>
        <begin position="1"/>
        <end position="19"/>
    </location>
</feature>
<name>A0A1B7N0W6_9AGAM</name>
<dbReference type="AlphaFoldDB" id="A0A1B7N0W6"/>